<reference evidence="3 4" key="1">
    <citation type="journal article" date="2011" name="Stand. Genomic Sci.">
        <title>Complete genome sequence of the thermophilic sulfur-reducer Desulfurobacterium thermolithotrophum type strain (BSA(T)) from a deep-sea hydrothermal vent.</title>
        <authorList>
            <person name="Goker M."/>
            <person name="Daligault H."/>
            <person name="Mwirichia R."/>
            <person name="Lapidus A."/>
            <person name="Lucas S."/>
            <person name="Deshpande S."/>
            <person name="Pagani I."/>
            <person name="Tapia R."/>
            <person name="Cheng J.F."/>
            <person name="Goodwin L."/>
            <person name="Pitluck S."/>
            <person name="Liolios K."/>
            <person name="Ivanova N."/>
            <person name="Mavromatis K."/>
            <person name="Mikhailova N."/>
            <person name="Pati A."/>
            <person name="Chen A."/>
            <person name="Palaniappan K."/>
            <person name="Han C."/>
            <person name="Land M."/>
            <person name="Hauser L."/>
            <person name="Pan C."/>
            <person name="Brambilla E.M."/>
            <person name="Rohde M."/>
            <person name="Spring S."/>
            <person name="Sikorski J."/>
            <person name="Wirth R."/>
            <person name="Detter J.C."/>
            <person name="Woyke T."/>
            <person name="Bristow J."/>
            <person name="Eisen J.A."/>
            <person name="Markowitz V."/>
            <person name="Hugenholtz P."/>
            <person name="Kyrpides N.C."/>
            <person name="Klenk H.P."/>
        </authorList>
    </citation>
    <scope>NUCLEOTIDE SEQUENCE [LARGE SCALE GENOMIC DNA]</scope>
    <source>
        <strain evidence="4">DSM 11699 / BSA</strain>
    </source>
</reference>
<dbReference type="InterPro" id="IPR002525">
    <property type="entry name" value="Transp_IS110-like_N"/>
</dbReference>
<dbReference type="RefSeq" id="WP_013638762.1">
    <property type="nucleotide sequence ID" value="NC_015185.1"/>
</dbReference>
<keyword evidence="4" id="KW-1185">Reference proteome</keyword>
<feature type="domain" description="Transposase IS116/IS110/IS902 C-terminal" evidence="2">
    <location>
        <begin position="300"/>
        <end position="386"/>
    </location>
</feature>
<dbReference type="PANTHER" id="PTHR33055:SF3">
    <property type="entry name" value="PUTATIVE TRANSPOSASE FOR IS117-RELATED"/>
    <property type="match status" value="1"/>
</dbReference>
<dbReference type="GO" id="GO:0004803">
    <property type="term" value="F:transposase activity"/>
    <property type="evidence" value="ECO:0007669"/>
    <property type="project" value="InterPro"/>
</dbReference>
<dbReference type="Proteomes" id="UP000007102">
    <property type="component" value="Chromosome"/>
</dbReference>
<name>F0S0D1_DESTD</name>
<dbReference type="GO" id="GO:0006313">
    <property type="term" value="P:DNA transposition"/>
    <property type="evidence" value="ECO:0007669"/>
    <property type="project" value="InterPro"/>
</dbReference>
<dbReference type="GO" id="GO:0003677">
    <property type="term" value="F:DNA binding"/>
    <property type="evidence" value="ECO:0007669"/>
    <property type="project" value="InterPro"/>
</dbReference>
<sequence length="435" mass="49733">MSPPEIRDYSKEATFKGRRLDFSLGNKPRAWRLADASCRLIIVAGSAVLEYGNSPEAEVAKHKTYQGVEMKEKVEKTLYVGVDYHKNSFTAAYLDCLTGILNTKKYEAEELEKFKNHLTTFRKKGYSVKVAVETLTGVTFFTEEIRNCVDEITYVNTNKFKNILKGVNSAKNDRIDAETIAIYYEMGLLPTVYVPTRKEKELRIKMKERDSFVDMRKGVINRLHSLLLEYGIKTNKRELTTKKGMERIKEETKKKVPPSLRETIWRQIETIEYLTDKIRETEEDIKSFIGEDEELKGKVELLKSIPGVGDIVAIAFISAVCNEERFENGDKVAAYFGLVPRVNSSGNEVRNGRITKKGDSRTRNKIIQATRALLNSKLDNSVKRFYEGLVKKGLEKKKALIAAARKLVKVMFAVLRERRQFMDFVENKCNLCVGG</sequence>
<dbReference type="STRING" id="868864.Dester_1174"/>
<evidence type="ECO:0000259" key="1">
    <source>
        <dbReference type="Pfam" id="PF01548"/>
    </source>
</evidence>
<proteinExistence type="predicted"/>
<dbReference type="KEGG" id="dte:Dester_1174"/>
<protein>
    <submittedName>
        <fullName evidence="3">Transposase IS116/IS110/IS902 family protein</fullName>
    </submittedName>
</protein>
<evidence type="ECO:0000313" key="4">
    <source>
        <dbReference type="Proteomes" id="UP000007102"/>
    </source>
</evidence>
<dbReference type="Pfam" id="PF02371">
    <property type="entry name" value="Transposase_20"/>
    <property type="match status" value="1"/>
</dbReference>
<accession>F0S0D1</accession>
<evidence type="ECO:0000313" key="3">
    <source>
        <dbReference type="EMBL" id="ADY73810.1"/>
    </source>
</evidence>
<dbReference type="InParanoid" id="F0S0D1"/>
<dbReference type="InterPro" id="IPR047650">
    <property type="entry name" value="Transpos_IS110"/>
</dbReference>
<dbReference type="NCBIfam" id="NF033542">
    <property type="entry name" value="transpos_IS110"/>
    <property type="match status" value="1"/>
</dbReference>
<reference evidence="4" key="2">
    <citation type="submission" date="2011-02" db="EMBL/GenBank/DDBJ databases">
        <title>The complete genome of Desulfurobacterium thermolithotrophum DSM 11699.</title>
        <authorList>
            <consortium name="US DOE Joint Genome Institute (JGI-PGF)"/>
            <person name="Lucas S."/>
            <person name="Copeland A."/>
            <person name="Lapidus A."/>
            <person name="Bruce D."/>
            <person name="Goodwin L."/>
            <person name="Pitluck S."/>
            <person name="Kyrpides N."/>
            <person name="Mavromatis K."/>
            <person name="Pagani I."/>
            <person name="Ivanova N."/>
            <person name="Mikhailova N."/>
            <person name="Daligault H."/>
            <person name="Detter J.C."/>
            <person name="Tapia R."/>
            <person name="Han C."/>
            <person name="Land M."/>
            <person name="Hauser L."/>
            <person name="Markowitz V."/>
            <person name="Cheng J.-F."/>
            <person name="Hugenholtz P."/>
            <person name="Woyke T."/>
            <person name="Wu D."/>
            <person name="Spring S."/>
            <person name="Brambilla E."/>
            <person name="Klenk H.-P."/>
            <person name="Eisen J.A."/>
        </authorList>
    </citation>
    <scope>NUCLEOTIDE SEQUENCE [LARGE SCALE GENOMIC DNA]</scope>
    <source>
        <strain evidence="4">DSM 11699 / BSA</strain>
    </source>
</reference>
<organism evidence="3 4">
    <name type="scientific">Desulfurobacterium thermolithotrophum (strain DSM 11699 / BSA)</name>
    <dbReference type="NCBI Taxonomy" id="868864"/>
    <lineage>
        <taxon>Bacteria</taxon>
        <taxon>Pseudomonadati</taxon>
        <taxon>Aquificota</taxon>
        <taxon>Aquificia</taxon>
        <taxon>Desulfurobacteriales</taxon>
        <taxon>Desulfurobacteriaceae</taxon>
        <taxon>Desulfurobacterium</taxon>
    </lineage>
</organism>
<dbReference type="OrthoDB" id="355778at2"/>
<dbReference type="eggNOG" id="COG3547">
    <property type="taxonomic scope" value="Bacteria"/>
</dbReference>
<gene>
    <name evidence="3" type="ordered locus">Dester_1174</name>
</gene>
<dbReference type="HOGENOM" id="CLU_629671_0_0_0"/>
<evidence type="ECO:0000259" key="2">
    <source>
        <dbReference type="Pfam" id="PF02371"/>
    </source>
</evidence>
<dbReference type="InterPro" id="IPR003346">
    <property type="entry name" value="Transposase_20"/>
</dbReference>
<dbReference type="EMBL" id="CP002543">
    <property type="protein sequence ID" value="ADY73810.1"/>
    <property type="molecule type" value="Genomic_DNA"/>
</dbReference>
<dbReference type="Pfam" id="PF01548">
    <property type="entry name" value="DEDD_Tnp_IS110"/>
    <property type="match status" value="1"/>
</dbReference>
<dbReference type="AlphaFoldDB" id="F0S0D1"/>
<dbReference type="PANTHER" id="PTHR33055">
    <property type="entry name" value="TRANSPOSASE FOR INSERTION SEQUENCE ELEMENT IS1111A"/>
    <property type="match status" value="1"/>
</dbReference>
<feature type="domain" description="Transposase IS110-like N-terminal" evidence="1">
    <location>
        <begin position="80"/>
        <end position="230"/>
    </location>
</feature>